<comment type="similarity">
    <text evidence="1">Belongs to the ner transcriptional regulatory family.</text>
</comment>
<evidence type="ECO:0000256" key="4">
    <source>
        <dbReference type="ARBA" id="ARBA00023163"/>
    </source>
</evidence>
<dbReference type="InterPro" id="IPR038722">
    <property type="entry name" value="Ner_HTH_dom"/>
</dbReference>
<dbReference type="Gene3D" id="1.10.260.40">
    <property type="entry name" value="lambda repressor-like DNA-binding domains"/>
    <property type="match status" value="1"/>
</dbReference>
<dbReference type="STRING" id="665118.SAMN02983003_3134"/>
<keyword evidence="8" id="KW-1185">Reference proteome</keyword>
<dbReference type="Proteomes" id="UP000183447">
    <property type="component" value="Unassembled WGS sequence"/>
</dbReference>
<dbReference type="RefSeq" id="WP_072345195.1">
    <property type="nucleotide sequence ID" value="NZ_FPKU01000003.1"/>
</dbReference>
<protein>
    <submittedName>
        <fullName evidence="7">Transcriptional regulator, Nlp family</fullName>
    </submittedName>
</protein>
<feature type="domain" description="Ner winged helix-turn-helix DNA-binding" evidence="6">
    <location>
        <begin position="9"/>
        <end position="71"/>
    </location>
</feature>
<dbReference type="AlphaFoldDB" id="A0A1K2I0P8"/>
<keyword evidence="3" id="KW-0238">DNA-binding</keyword>
<feature type="region of interest" description="Disordered" evidence="5">
    <location>
        <begin position="75"/>
        <end position="103"/>
    </location>
</feature>
<gene>
    <name evidence="7" type="ORF">SAMN02983003_3134</name>
</gene>
<dbReference type="OrthoDB" id="531446at2"/>
<keyword evidence="4" id="KW-0804">Transcription</keyword>
<evidence type="ECO:0000256" key="5">
    <source>
        <dbReference type="SAM" id="MobiDB-lite"/>
    </source>
</evidence>
<feature type="compositionally biased region" description="Basic and acidic residues" evidence="5">
    <location>
        <begin position="94"/>
        <end position="103"/>
    </location>
</feature>
<dbReference type="EMBL" id="FPKU01000003">
    <property type="protein sequence ID" value="SFZ85962.1"/>
    <property type="molecule type" value="Genomic_DNA"/>
</dbReference>
<dbReference type="GO" id="GO:0003677">
    <property type="term" value="F:DNA binding"/>
    <property type="evidence" value="ECO:0007669"/>
    <property type="project" value="UniProtKB-KW"/>
</dbReference>
<dbReference type="InterPro" id="IPR010982">
    <property type="entry name" value="Lambda_DNA-bd_dom_sf"/>
</dbReference>
<organism evidence="7 8">
    <name type="scientific">Devosia enhydra</name>
    <dbReference type="NCBI Taxonomy" id="665118"/>
    <lineage>
        <taxon>Bacteria</taxon>
        <taxon>Pseudomonadati</taxon>
        <taxon>Pseudomonadota</taxon>
        <taxon>Alphaproteobacteria</taxon>
        <taxon>Hyphomicrobiales</taxon>
        <taxon>Devosiaceae</taxon>
        <taxon>Devosia</taxon>
    </lineage>
</organism>
<evidence type="ECO:0000256" key="2">
    <source>
        <dbReference type="ARBA" id="ARBA00023015"/>
    </source>
</evidence>
<keyword evidence="2" id="KW-0805">Transcription regulation</keyword>
<name>A0A1K2I0P8_9HYPH</name>
<accession>A0A1K2I0P8</accession>
<dbReference type="Pfam" id="PF13693">
    <property type="entry name" value="HTH_35"/>
    <property type="match status" value="1"/>
</dbReference>
<proteinExistence type="inferred from homology"/>
<reference evidence="7 8" key="1">
    <citation type="submission" date="2016-11" db="EMBL/GenBank/DDBJ databases">
        <authorList>
            <person name="Jaros S."/>
            <person name="Januszkiewicz K."/>
            <person name="Wedrychowicz H."/>
        </authorList>
    </citation>
    <scope>NUCLEOTIDE SEQUENCE [LARGE SCALE GENOMIC DNA]</scope>
    <source>
        <strain evidence="7 8">ATCC 23634</strain>
    </source>
</reference>
<evidence type="ECO:0000259" key="6">
    <source>
        <dbReference type="Pfam" id="PF13693"/>
    </source>
</evidence>
<evidence type="ECO:0000313" key="7">
    <source>
        <dbReference type="EMBL" id="SFZ85962.1"/>
    </source>
</evidence>
<evidence type="ECO:0000256" key="1">
    <source>
        <dbReference type="ARBA" id="ARBA00006157"/>
    </source>
</evidence>
<sequence length="103" mass="11265">MTKTQAVVWDRHAIKAEIGRKGLTQTAIAQAAGLEPSAVRHGLRGGNRKGAEAIAKALGLPFRTLFPDSYLRGLSNESDFSLKAPRSTSQKRHIRDDARSARR</sequence>
<evidence type="ECO:0000313" key="8">
    <source>
        <dbReference type="Proteomes" id="UP000183447"/>
    </source>
</evidence>
<dbReference type="SUPFAM" id="SSF47413">
    <property type="entry name" value="lambda repressor-like DNA-binding domains"/>
    <property type="match status" value="1"/>
</dbReference>
<evidence type="ECO:0000256" key="3">
    <source>
        <dbReference type="ARBA" id="ARBA00023125"/>
    </source>
</evidence>